<protein>
    <submittedName>
        <fullName evidence="6">Putative spermidine/putrescine transport system ATP-binding protein</fullName>
    </submittedName>
</protein>
<dbReference type="STRING" id="588602.SAMN04487991_2644"/>
<dbReference type="PROSITE" id="PS50893">
    <property type="entry name" value="ABC_TRANSPORTER_2"/>
    <property type="match status" value="1"/>
</dbReference>
<keyword evidence="7" id="KW-1185">Reference proteome</keyword>
<evidence type="ECO:0000256" key="2">
    <source>
        <dbReference type="ARBA" id="ARBA00022448"/>
    </source>
</evidence>
<keyword evidence="4 6" id="KW-0067">ATP-binding</keyword>
<dbReference type="Gene3D" id="2.40.50.100">
    <property type="match status" value="1"/>
</dbReference>
<dbReference type="PANTHER" id="PTHR42781">
    <property type="entry name" value="SPERMIDINE/PUTRESCINE IMPORT ATP-BINDING PROTEIN POTA"/>
    <property type="match status" value="1"/>
</dbReference>
<evidence type="ECO:0000313" key="6">
    <source>
        <dbReference type="EMBL" id="SFJ68009.1"/>
    </source>
</evidence>
<dbReference type="InterPro" id="IPR027417">
    <property type="entry name" value="P-loop_NTPase"/>
</dbReference>
<reference evidence="7" key="1">
    <citation type="submission" date="2016-10" db="EMBL/GenBank/DDBJ databases">
        <authorList>
            <person name="Varghese N."/>
            <person name="Submissions S."/>
        </authorList>
    </citation>
    <scope>NUCLEOTIDE SEQUENCE [LARGE SCALE GENOMIC DNA]</scope>
    <source>
        <strain evidence="7">DSM 26471</strain>
    </source>
</reference>
<dbReference type="InterPro" id="IPR050093">
    <property type="entry name" value="ABC_SmlMolc_Importer"/>
</dbReference>
<dbReference type="GO" id="GO:0140359">
    <property type="term" value="F:ABC-type transporter activity"/>
    <property type="evidence" value="ECO:0007669"/>
    <property type="project" value="UniProtKB-ARBA"/>
</dbReference>
<dbReference type="EMBL" id="FORH01000005">
    <property type="protein sequence ID" value="SFJ68009.1"/>
    <property type="molecule type" value="Genomic_DNA"/>
</dbReference>
<dbReference type="AlphaFoldDB" id="A0A1I3TC96"/>
<dbReference type="InterPro" id="IPR013611">
    <property type="entry name" value="Transp-assoc_OB_typ2"/>
</dbReference>
<evidence type="ECO:0000313" key="7">
    <source>
        <dbReference type="Proteomes" id="UP000199630"/>
    </source>
</evidence>
<proteinExistence type="inferred from homology"/>
<dbReference type="InterPro" id="IPR003593">
    <property type="entry name" value="AAA+_ATPase"/>
</dbReference>
<feature type="domain" description="ABC transporter" evidence="5">
    <location>
        <begin position="8"/>
        <end position="239"/>
    </location>
</feature>
<dbReference type="RefSeq" id="WP_218151366.1">
    <property type="nucleotide sequence ID" value="NZ_FORH01000005.1"/>
</dbReference>
<dbReference type="GO" id="GO:0005524">
    <property type="term" value="F:ATP binding"/>
    <property type="evidence" value="ECO:0007669"/>
    <property type="project" value="UniProtKB-KW"/>
</dbReference>
<accession>A0A1I3TC96</accession>
<dbReference type="GO" id="GO:0016887">
    <property type="term" value="F:ATP hydrolysis activity"/>
    <property type="evidence" value="ECO:0007669"/>
    <property type="project" value="InterPro"/>
</dbReference>
<dbReference type="FunFam" id="3.40.50.300:FF:000042">
    <property type="entry name" value="Maltose/maltodextrin ABC transporter, ATP-binding protein"/>
    <property type="match status" value="1"/>
</dbReference>
<keyword evidence="3" id="KW-0547">Nucleotide-binding</keyword>
<dbReference type="Pfam" id="PF00005">
    <property type="entry name" value="ABC_tran"/>
    <property type="match status" value="1"/>
</dbReference>
<dbReference type="GO" id="GO:0043190">
    <property type="term" value="C:ATP-binding cassette (ABC) transporter complex"/>
    <property type="evidence" value="ECO:0007669"/>
    <property type="project" value="InterPro"/>
</dbReference>
<comment type="similarity">
    <text evidence="1">Belongs to the ABC transporter superfamily.</text>
</comment>
<keyword evidence="2" id="KW-0813">Transport</keyword>
<evidence type="ECO:0000256" key="4">
    <source>
        <dbReference type="ARBA" id="ARBA00022840"/>
    </source>
</evidence>
<dbReference type="InterPro" id="IPR008995">
    <property type="entry name" value="Mo/tungstate-bd_C_term_dom"/>
</dbReference>
<dbReference type="SUPFAM" id="SSF52540">
    <property type="entry name" value="P-loop containing nucleoside triphosphate hydrolases"/>
    <property type="match status" value="1"/>
</dbReference>
<gene>
    <name evidence="6" type="ORF">SAMN04487991_2644</name>
</gene>
<dbReference type="PANTHER" id="PTHR42781:SF6">
    <property type="entry name" value="SPERMIDINE_PUTRESCINE IMPORT ATP-BINDING PROTEIN POTA"/>
    <property type="match status" value="1"/>
</dbReference>
<dbReference type="Pfam" id="PF08402">
    <property type="entry name" value="TOBE_2"/>
    <property type="match status" value="1"/>
</dbReference>
<dbReference type="Gene3D" id="3.40.50.300">
    <property type="entry name" value="P-loop containing nucleotide triphosphate hydrolases"/>
    <property type="match status" value="1"/>
</dbReference>
<evidence type="ECO:0000256" key="1">
    <source>
        <dbReference type="ARBA" id="ARBA00005417"/>
    </source>
</evidence>
<dbReference type="InterPro" id="IPR003439">
    <property type="entry name" value="ABC_transporter-like_ATP-bd"/>
</dbReference>
<dbReference type="PROSITE" id="PS00211">
    <property type="entry name" value="ABC_TRANSPORTER_1"/>
    <property type="match status" value="1"/>
</dbReference>
<dbReference type="Proteomes" id="UP000199630">
    <property type="component" value="Unassembled WGS sequence"/>
</dbReference>
<dbReference type="SUPFAM" id="SSF50331">
    <property type="entry name" value="MOP-like"/>
    <property type="match status" value="1"/>
</dbReference>
<name>A0A1I3TC96_9RHOB</name>
<dbReference type="SMART" id="SM00382">
    <property type="entry name" value="AAA"/>
    <property type="match status" value="1"/>
</dbReference>
<evidence type="ECO:0000259" key="5">
    <source>
        <dbReference type="PROSITE" id="PS50893"/>
    </source>
</evidence>
<sequence>MSDNPPLLDLQTLSKSYDGHHFAARDISVSLREGEFLSLLGPSGSGKTTTLMMVAGFETPSSGRLLYAGRDITRETPQQRGFGMVFQNYALFPNMSVERNVAFPLTVRRLGREELAAKVDRALERVQLTALRDRYPSDLSGGQQQRVAIARALVFEPRLILMDEPLGALDRRLREDMQIELVHLQRELGLTVIYVTHDQDEAMTMSDRVAVFDRGRIAQLDSPKALYDAPASAFVAGFVGNNNRVEGIVESVAGTEGMIRLGTSGRTRATLCFDAVAGDRAQVFVRSEHVSFLEDVISAEGCDVIEGRVVELIFHGDHMRCDVDLGDGMKIAIRRSADLTPPQVGQPVQLALVPGRARAYGF</sequence>
<evidence type="ECO:0000256" key="3">
    <source>
        <dbReference type="ARBA" id="ARBA00022741"/>
    </source>
</evidence>
<organism evidence="6 7">
    <name type="scientific">Celeribacter neptunius</name>
    <dbReference type="NCBI Taxonomy" id="588602"/>
    <lineage>
        <taxon>Bacteria</taxon>
        <taxon>Pseudomonadati</taxon>
        <taxon>Pseudomonadota</taxon>
        <taxon>Alphaproteobacteria</taxon>
        <taxon>Rhodobacterales</taxon>
        <taxon>Roseobacteraceae</taxon>
        <taxon>Celeribacter</taxon>
    </lineage>
</organism>
<dbReference type="InterPro" id="IPR017871">
    <property type="entry name" value="ABC_transporter-like_CS"/>
</dbReference>